<dbReference type="EMBL" id="GBRH01272971">
    <property type="protein sequence ID" value="JAD24924.1"/>
    <property type="molecule type" value="Transcribed_RNA"/>
</dbReference>
<reference evidence="2" key="1">
    <citation type="submission" date="2014-09" db="EMBL/GenBank/DDBJ databases">
        <authorList>
            <person name="Magalhaes I.L.F."/>
            <person name="Oliveira U."/>
            <person name="Santos F.R."/>
            <person name="Vidigal T.H.D.A."/>
            <person name="Brescovit A.D."/>
            <person name="Santos A.J."/>
        </authorList>
    </citation>
    <scope>NUCLEOTIDE SEQUENCE</scope>
    <source>
        <tissue evidence="2">Shoot tissue taken approximately 20 cm above the soil surface</tissue>
    </source>
</reference>
<evidence type="ECO:0000256" key="1">
    <source>
        <dbReference type="SAM" id="MobiDB-lite"/>
    </source>
</evidence>
<reference evidence="2" key="2">
    <citation type="journal article" date="2015" name="Data Brief">
        <title>Shoot transcriptome of the giant reed, Arundo donax.</title>
        <authorList>
            <person name="Barrero R.A."/>
            <person name="Guerrero F.D."/>
            <person name="Moolhuijzen P."/>
            <person name="Goolsby J.A."/>
            <person name="Tidwell J."/>
            <person name="Bellgard S.E."/>
            <person name="Bellgard M.I."/>
        </authorList>
    </citation>
    <scope>NUCLEOTIDE SEQUENCE</scope>
    <source>
        <tissue evidence="2">Shoot tissue taken approximately 20 cm above the soil surface</tissue>
    </source>
</reference>
<sequence length="22" mass="2538">MIPDRSKDKTCRSNKEQLETSA</sequence>
<evidence type="ECO:0000313" key="2">
    <source>
        <dbReference type="EMBL" id="JAD24924.1"/>
    </source>
</evidence>
<proteinExistence type="predicted"/>
<protein>
    <submittedName>
        <fullName evidence="2">Uncharacterized protein</fullName>
    </submittedName>
</protein>
<accession>A0A0A8YFG4</accession>
<organism evidence="2">
    <name type="scientific">Arundo donax</name>
    <name type="common">Giant reed</name>
    <name type="synonym">Donax arundinaceus</name>
    <dbReference type="NCBI Taxonomy" id="35708"/>
    <lineage>
        <taxon>Eukaryota</taxon>
        <taxon>Viridiplantae</taxon>
        <taxon>Streptophyta</taxon>
        <taxon>Embryophyta</taxon>
        <taxon>Tracheophyta</taxon>
        <taxon>Spermatophyta</taxon>
        <taxon>Magnoliopsida</taxon>
        <taxon>Liliopsida</taxon>
        <taxon>Poales</taxon>
        <taxon>Poaceae</taxon>
        <taxon>PACMAD clade</taxon>
        <taxon>Arundinoideae</taxon>
        <taxon>Arundineae</taxon>
        <taxon>Arundo</taxon>
    </lineage>
</organism>
<dbReference type="AlphaFoldDB" id="A0A0A8YFG4"/>
<name>A0A0A8YFG4_ARUDO</name>
<feature type="region of interest" description="Disordered" evidence="1">
    <location>
        <begin position="1"/>
        <end position="22"/>
    </location>
</feature>